<name>A0ACC2NJR7_9HYME</name>
<accession>A0ACC2NJR7</accession>
<dbReference type="EMBL" id="CM056743">
    <property type="protein sequence ID" value="KAJ8669795.1"/>
    <property type="molecule type" value="Genomic_DNA"/>
</dbReference>
<proteinExistence type="predicted"/>
<reference evidence="1" key="1">
    <citation type="submission" date="2023-04" db="EMBL/GenBank/DDBJ databases">
        <title>A chromosome-level genome assembly of the parasitoid wasp Eretmocerus hayati.</title>
        <authorList>
            <person name="Zhong Y."/>
            <person name="Liu S."/>
            <person name="Liu Y."/>
        </authorList>
    </citation>
    <scope>NUCLEOTIDE SEQUENCE</scope>
    <source>
        <strain evidence="1">ZJU_SS_LIU_2023</strain>
    </source>
</reference>
<organism evidence="1 2">
    <name type="scientific">Eretmocerus hayati</name>
    <dbReference type="NCBI Taxonomy" id="131215"/>
    <lineage>
        <taxon>Eukaryota</taxon>
        <taxon>Metazoa</taxon>
        <taxon>Ecdysozoa</taxon>
        <taxon>Arthropoda</taxon>
        <taxon>Hexapoda</taxon>
        <taxon>Insecta</taxon>
        <taxon>Pterygota</taxon>
        <taxon>Neoptera</taxon>
        <taxon>Endopterygota</taxon>
        <taxon>Hymenoptera</taxon>
        <taxon>Apocrita</taxon>
        <taxon>Proctotrupomorpha</taxon>
        <taxon>Chalcidoidea</taxon>
        <taxon>Aphelinidae</taxon>
        <taxon>Aphelininae</taxon>
        <taxon>Eretmocerus</taxon>
    </lineage>
</organism>
<sequence length="148" mass="16846">MGPEWAGFTRVRDETSNIIVETLCHGYSHGYQKQFEERNHAILAQHKIRLEIRHSSALVGPSRNMSDASFQLGSLPDGDSPAIYSNDLNMLLVRALAEHWHIWDLLFRLLNQNILQSSCVLFAHCMECPLQKILIVYCHQSFGNGAVR</sequence>
<evidence type="ECO:0000313" key="2">
    <source>
        <dbReference type="Proteomes" id="UP001239111"/>
    </source>
</evidence>
<gene>
    <name evidence="1" type="ORF">QAD02_001054</name>
</gene>
<evidence type="ECO:0000313" key="1">
    <source>
        <dbReference type="EMBL" id="KAJ8669795.1"/>
    </source>
</evidence>
<keyword evidence="2" id="KW-1185">Reference proteome</keyword>
<dbReference type="Proteomes" id="UP001239111">
    <property type="component" value="Chromosome 3"/>
</dbReference>
<protein>
    <submittedName>
        <fullName evidence="1">Uncharacterized protein</fullName>
    </submittedName>
</protein>
<comment type="caution">
    <text evidence="1">The sequence shown here is derived from an EMBL/GenBank/DDBJ whole genome shotgun (WGS) entry which is preliminary data.</text>
</comment>